<proteinExistence type="predicted"/>
<feature type="transmembrane region" description="Helical" evidence="1">
    <location>
        <begin position="170"/>
        <end position="188"/>
    </location>
</feature>
<dbReference type="EMBL" id="MFHQ01000001">
    <property type="protein sequence ID" value="OGF74887.1"/>
    <property type="molecule type" value="Genomic_DNA"/>
</dbReference>
<keyword evidence="1" id="KW-0812">Transmembrane</keyword>
<feature type="transmembrane region" description="Helical" evidence="1">
    <location>
        <begin position="9"/>
        <end position="32"/>
    </location>
</feature>
<feature type="transmembrane region" description="Helical" evidence="1">
    <location>
        <begin position="38"/>
        <end position="57"/>
    </location>
</feature>
<evidence type="ECO:0008006" key="4">
    <source>
        <dbReference type="Google" id="ProtNLM"/>
    </source>
</evidence>
<dbReference type="AlphaFoldDB" id="A0A1F5WH18"/>
<keyword evidence="1" id="KW-0472">Membrane</keyword>
<organism evidence="2 3">
    <name type="scientific">Candidatus Giovannonibacteria bacterium RIFCSPHIGHO2_02_FULL_46_20</name>
    <dbReference type="NCBI Taxonomy" id="1798338"/>
    <lineage>
        <taxon>Bacteria</taxon>
        <taxon>Candidatus Giovannoniibacteriota</taxon>
    </lineage>
</organism>
<dbReference type="NCBIfam" id="NF037959">
    <property type="entry name" value="MFS_SpdSyn"/>
    <property type="match status" value="1"/>
</dbReference>
<evidence type="ECO:0000313" key="3">
    <source>
        <dbReference type="Proteomes" id="UP000178406"/>
    </source>
</evidence>
<reference evidence="2 3" key="1">
    <citation type="journal article" date="2016" name="Nat. Commun.">
        <title>Thousands of microbial genomes shed light on interconnected biogeochemical processes in an aquifer system.</title>
        <authorList>
            <person name="Anantharaman K."/>
            <person name="Brown C.T."/>
            <person name="Hug L.A."/>
            <person name="Sharon I."/>
            <person name="Castelle C.J."/>
            <person name="Probst A.J."/>
            <person name="Thomas B.C."/>
            <person name="Singh A."/>
            <person name="Wilkins M.J."/>
            <person name="Karaoz U."/>
            <person name="Brodie E.L."/>
            <person name="Williams K.H."/>
            <person name="Hubbard S.S."/>
            <person name="Banfield J.F."/>
        </authorList>
    </citation>
    <scope>NUCLEOTIDE SEQUENCE [LARGE SCALE GENOMIC DNA]</scope>
</reference>
<feature type="transmembrane region" description="Helical" evidence="1">
    <location>
        <begin position="145"/>
        <end position="164"/>
    </location>
</feature>
<keyword evidence="1" id="KW-1133">Transmembrane helix</keyword>
<feature type="transmembrane region" description="Helical" evidence="1">
    <location>
        <begin position="103"/>
        <end position="124"/>
    </location>
</feature>
<dbReference type="STRING" id="1798338.A3J56_01445"/>
<sequence>MYPLVTKCIVFIAGFAILSLEILGFRILVPFTGATTPVWASVISVTLLGSVLGYYIGGAFADRAQNKNILASLVFGAGLLFLAILPARAVVRVIVSFVGSYSASALLASLALFLFPILGLSSMITYAIRCSLFNIETVARVHGDLYTIATIGSIAGVFVTSYVLIPNFTISSIIMGQGAILISIAVIIKTKNSKTMQIGKFVGEVVGRGKVVG</sequence>
<name>A0A1F5WH18_9BACT</name>
<evidence type="ECO:0000313" key="2">
    <source>
        <dbReference type="EMBL" id="OGF74887.1"/>
    </source>
</evidence>
<gene>
    <name evidence="2" type="ORF">A3J56_01445</name>
</gene>
<accession>A0A1F5WH18</accession>
<feature type="transmembrane region" description="Helical" evidence="1">
    <location>
        <begin position="69"/>
        <end position="91"/>
    </location>
</feature>
<evidence type="ECO:0000256" key="1">
    <source>
        <dbReference type="SAM" id="Phobius"/>
    </source>
</evidence>
<dbReference type="Proteomes" id="UP000178406">
    <property type="component" value="Unassembled WGS sequence"/>
</dbReference>
<comment type="caution">
    <text evidence="2">The sequence shown here is derived from an EMBL/GenBank/DDBJ whole genome shotgun (WGS) entry which is preliminary data.</text>
</comment>
<protein>
    <recommendedName>
        <fullName evidence="4">Major facilitator superfamily (MFS) profile domain-containing protein</fullName>
    </recommendedName>
</protein>